<accession>A0A2A2WLE7</accession>
<dbReference type="SUPFAM" id="SSF56024">
    <property type="entry name" value="Phospholipase D/nuclease"/>
    <property type="match status" value="1"/>
</dbReference>
<protein>
    <recommendedName>
        <fullName evidence="1">PLD phosphodiesterase domain-containing protein</fullName>
    </recommendedName>
</protein>
<dbReference type="AlphaFoldDB" id="A0A2A2WLE7"/>
<dbReference type="Gene3D" id="3.30.870.10">
    <property type="entry name" value="Endonuclease Chain A"/>
    <property type="match status" value="1"/>
</dbReference>
<dbReference type="Proteomes" id="UP000218810">
    <property type="component" value="Unassembled WGS sequence"/>
</dbReference>
<comment type="caution">
    <text evidence="2">The sequence shown here is derived from an EMBL/GenBank/DDBJ whole genome shotgun (WGS) entry which is preliminary data.</text>
</comment>
<organism evidence="2 3">
    <name type="scientific">Dietzia natronolimnaea</name>
    <dbReference type="NCBI Taxonomy" id="161920"/>
    <lineage>
        <taxon>Bacteria</taxon>
        <taxon>Bacillati</taxon>
        <taxon>Actinomycetota</taxon>
        <taxon>Actinomycetes</taxon>
        <taxon>Mycobacteriales</taxon>
        <taxon>Dietziaceae</taxon>
        <taxon>Dietzia</taxon>
    </lineage>
</organism>
<reference evidence="3" key="1">
    <citation type="submission" date="2017-09" db="EMBL/GenBank/DDBJ databases">
        <authorList>
            <person name="Zhang Y."/>
            <person name="Huang X."/>
            <person name="Liu J."/>
            <person name="Lu L."/>
            <person name="Peng K."/>
        </authorList>
    </citation>
    <scope>NUCLEOTIDE SEQUENCE [LARGE SCALE GENOMIC DNA]</scope>
    <source>
        <strain evidence="3">S-XJ-1</strain>
    </source>
</reference>
<sequence>MALTEQLAPPPGFELIHAVGTTFTLDLETALSVPLSFASRRITAEDGELGIFEALRRSTEKVDIFAQAGALSAGTQSKLVAFLEAMVHPVTHPSGLFHPKVWFLEYGNDDDECVYRFLCASRNLTSDRSWDVILRLDGEIPDDRDSAEAREMNASLVELLRALPTMAVHPLGEDRRARVDALAERWSEIVWENPPGLELLEFHVFGLQVPPEPDLEGSQALVISPFVSGEQLDTMRAGVTGHTILLSRADSLDQLEPASLTGRIETRVLYEMADEDAVQDQGSERLVGLHAKVVVVDYHHSSRMFLGSANATVAGWGHNVEVMVELEGRRRTVGTKAVLEAMGELVEDYPTEGGGPADPSEDVRWMLDGVLRELAALRLTVTVTGSGPYELRVTSADPVPGARDNAAGAPTVRWRPLRHSAEYEISELGGEGGVITNVALAEVTPFIEFIARHADGTTRRTLALAHLEGDPPDRGQAIIAEQLTSREALVQLLRLMLELTRSGSAGSWIFDRRGQFAGAGVDPGSGVGLFEALLRAVAVGHEGLEEVRKLIDYLSRHAGDDAVVPEGFESLWAAVWSAHELAGGESS</sequence>
<keyword evidence="3" id="KW-1185">Reference proteome</keyword>
<dbReference type="InterPro" id="IPR059166">
    <property type="entry name" value="PLD-like_cat"/>
</dbReference>
<dbReference type="GO" id="GO:0006793">
    <property type="term" value="P:phosphorus metabolic process"/>
    <property type="evidence" value="ECO:0007669"/>
    <property type="project" value="UniProtKB-ARBA"/>
</dbReference>
<evidence type="ECO:0000313" key="3">
    <source>
        <dbReference type="Proteomes" id="UP000218810"/>
    </source>
</evidence>
<dbReference type="GO" id="GO:0003824">
    <property type="term" value="F:catalytic activity"/>
    <property type="evidence" value="ECO:0007669"/>
    <property type="project" value="InterPro"/>
</dbReference>
<dbReference type="CDD" id="cd09176">
    <property type="entry name" value="PLDc_unchar6"/>
    <property type="match status" value="1"/>
</dbReference>
<name>A0A2A2WLE7_9ACTN</name>
<feature type="domain" description="PLD phosphodiesterase" evidence="1">
    <location>
        <begin position="289"/>
        <end position="315"/>
    </location>
</feature>
<evidence type="ECO:0000259" key="1">
    <source>
        <dbReference type="PROSITE" id="PS50035"/>
    </source>
</evidence>
<dbReference type="PROSITE" id="PS50035">
    <property type="entry name" value="PLD"/>
    <property type="match status" value="1"/>
</dbReference>
<dbReference type="InterPro" id="IPR001736">
    <property type="entry name" value="PLipase_D/transphosphatidylase"/>
</dbReference>
<evidence type="ECO:0000313" key="2">
    <source>
        <dbReference type="EMBL" id="PAY21784.1"/>
    </source>
</evidence>
<dbReference type="EMBL" id="NTGA01000044">
    <property type="protein sequence ID" value="PAY21784.1"/>
    <property type="molecule type" value="Genomic_DNA"/>
</dbReference>
<gene>
    <name evidence="2" type="ORF">CEY15_17060</name>
</gene>
<proteinExistence type="predicted"/>